<feature type="transmembrane region" description="Helical" evidence="1">
    <location>
        <begin position="384"/>
        <end position="402"/>
    </location>
</feature>
<feature type="transmembrane region" description="Helical" evidence="1">
    <location>
        <begin position="232"/>
        <end position="252"/>
    </location>
</feature>
<dbReference type="STRING" id="720554.Clocl_1086"/>
<feature type="transmembrane region" description="Helical" evidence="1">
    <location>
        <begin position="77"/>
        <end position="99"/>
    </location>
</feature>
<dbReference type="EMBL" id="CP003065">
    <property type="protein sequence ID" value="AEV67761.1"/>
    <property type="molecule type" value="Genomic_DNA"/>
</dbReference>
<reference evidence="3" key="1">
    <citation type="submission" date="2011-12" db="EMBL/GenBank/DDBJ databases">
        <title>Complete sequence of Clostridium clariflavum DSM 19732.</title>
        <authorList>
            <consortium name="US DOE Joint Genome Institute"/>
            <person name="Lucas S."/>
            <person name="Han J."/>
            <person name="Lapidus A."/>
            <person name="Cheng J.-F."/>
            <person name="Goodwin L."/>
            <person name="Pitluck S."/>
            <person name="Peters L."/>
            <person name="Teshima H."/>
            <person name="Detter J.C."/>
            <person name="Han C."/>
            <person name="Tapia R."/>
            <person name="Land M."/>
            <person name="Hauser L."/>
            <person name="Kyrpides N."/>
            <person name="Ivanova N."/>
            <person name="Pagani I."/>
            <person name="Kitzmiller T."/>
            <person name="Lynd L."/>
            <person name="Izquierdo J."/>
            <person name="Woyke T."/>
        </authorList>
    </citation>
    <scope>NUCLEOTIDE SEQUENCE [LARGE SCALE GENOMIC DNA]</scope>
    <source>
        <strain evidence="3">DSM 19732 / NBRC 101661 / EBR45</strain>
    </source>
</reference>
<feature type="transmembrane region" description="Helical" evidence="1">
    <location>
        <begin position="163"/>
        <end position="181"/>
    </location>
</feature>
<evidence type="ECO:0000313" key="2">
    <source>
        <dbReference type="EMBL" id="AEV67761.1"/>
    </source>
</evidence>
<gene>
    <name evidence="2" type="ordered locus">Clocl_1086</name>
</gene>
<evidence type="ECO:0000313" key="3">
    <source>
        <dbReference type="Proteomes" id="UP000005435"/>
    </source>
</evidence>
<accession>G8LXQ0</accession>
<feature type="transmembrane region" description="Helical" evidence="1">
    <location>
        <begin position="106"/>
        <end position="125"/>
    </location>
</feature>
<evidence type="ECO:0008006" key="4">
    <source>
        <dbReference type="Google" id="ProtNLM"/>
    </source>
</evidence>
<protein>
    <recommendedName>
        <fullName evidence="4">Transmembrane protein</fullName>
    </recommendedName>
</protein>
<feature type="transmembrane region" description="Helical" evidence="1">
    <location>
        <begin position="414"/>
        <end position="435"/>
    </location>
</feature>
<keyword evidence="1" id="KW-0472">Membrane</keyword>
<dbReference type="RefSeq" id="WP_014254379.1">
    <property type="nucleotide sequence ID" value="NC_016627.1"/>
</dbReference>
<dbReference type="KEGG" id="ccl:Clocl_1086"/>
<feature type="transmembrane region" description="Helical" evidence="1">
    <location>
        <begin position="187"/>
        <end position="220"/>
    </location>
</feature>
<dbReference type="eggNOG" id="ENOG502ZBFR">
    <property type="taxonomic scope" value="Bacteria"/>
</dbReference>
<feature type="transmembrane region" description="Helical" evidence="1">
    <location>
        <begin position="447"/>
        <end position="470"/>
    </location>
</feature>
<keyword evidence="1" id="KW-0812">Transmembrane</keyword>
<feature type="transmembrane region" description="Helical" evidence="1">
    <location>
        <begin position="12"/>
        <end position="31"/>
    </location>
</feature>
<dbReference type="HOGENOM" id="CLU_043388_0_0_9"/>
<evidence type="ECO:0000256" key="1">
    <source>
        <dbReference type="SAM" id="Phobius"/>
    </source>
</evidence>
<name>G8LXQ0_ACECE</name>
<dbReference type="AlphaFoldDB" id="G8LXQ0"/>
<dbReference type="Proteomes" id="UP000005435">
    <property type="component" value="Chromosome"/>
</dbReference>
<organism evidence="2 3">
    <name type="scientific">Acetivibrio clariflavus (strain DSM 19732 / NBRC 101661 / EBR45)</name>
    <name type="common">Clostridium clariflavum</name>
    <dbReference type="NCBI Taxonomy" id="720554"/>
    <lineage>
        <taxon>Bacteria</taxon>
        <taxon>Bacillati</taxon>
        <taxon>Bacillota</taxon>
        <taxon>Clostridia</taxon>
        <taxon>Eubacteriales</taxon>
        <taxon>Oscillospiraceae</taxon>
        <taxon>Acetivibrio</taxon>
    </lineage>
</organism>
<proteinExistence type="predicted"/>
<keyword evidence="3" id="KW-1185">Reference proteome</keyword>
<sequence precursor="true">MLRDRLFKLETIAVIIVAVFLVGILMIKPIIGVADNGDFERIMITTGLEYKTSDYNEKYFNYVNREYLSTSPFVNGIRYFSSTLIFVLAAKFINSIVLFNKGIFDIRFLAVLYCCMLLLFIYLMAKHDKKSVPIVNFIYIILTVLIFTDAGYISYFNSLYGEALAFTSLLLVIAMAVYLSRSQNPRVLALIAFYVAAIFLTCAKFQYIPIGIVIAMFSLLFLRLRKDKKWRIAISTCIAAILAISVAAYVSIPDVFRVCNKYQSVFYGVLKDSDTPEADLEKLGLNKEYAMLAGTHYFMGKYPIDIKEQGFREEINSKVSPFKVAMFYLRHPIRYIQKLEITANKAFKLILGFGNYEKSHDPTPKKEVSNFRVWSDFKDNVLPHSLWFLFLFFAAYTAILIFQYRKADGASEKLYFATFLLVMIIGIIQFIIPVICDGEADLSKHLFLFNVCFDIMFIYMVVWLTEYVFVSLKRKNLNKA</sequence>
<feature type="transmembrane region" description="Helical" evidence="1">
    <location>
        <begin position="137"/>
        <end position="156"/>
    </location>
</feature>
<keyword evidence="1" id="KW-1133">Transmembrane helix</keyword>
<reference evidence="2 3" key="2">
    <citation type="journal article" date="2012" name="Stand. Genomic Sci.">
        <title>Complete Genome Sequence of Clostridium clariflavum DSM 19732.</title>
        <authorList>
            <person name="Izquierdo J.A."/>
            <person name="Goodwin L."/>
            <person name="Davenport K.W."/>
            <person name="Teshima H."/>
            <person name="Bruce D."/>
            <person name="Detter C."/>
            <person name="Tapia R."/>
            <person name="Han S."/>
            <person name="Land M."/>
            <person name="Hauser L."/>
            <person name="Jeffries C.D."/>
            <person name="Han J."/>
            <person name="Pitluck S."/>
            <person name="Nolan M."/>
            <person name="Chen A."/>
            <person name="Huntemann M."/>
            <person name="Mavromatis K."/>
            <person name="Mikhailova N."/>
            <person name="Liolios K."/>
            <person name="Woyke T."/>
            <person name="Lynd L.R."/>
        </authorList>
    </citation>
    <scope>NUCLEOTIDE SEQUENCE [LARGE SCALE GENOMIC DNA]</scope>
    <source>
        <strain evidence="3">DSM 19732 / NBRC 101661 / EBR45</strain>
    </source>
</reference>